<comment type="caution">
    <text evidence="2">The sequence shown here is derived from an EMBL/GenBank/DDBJ whole genome shotgun (WGS) entry which is preliminary data.</text>
</comment>
<evidence type="ECO:0000313" key="2">
    <source>
        <dbReference type="EMBL" id="OGG14289.1"/>
    </source>
</evidence>
<dbReference type="NCBIfam" id="TIGR02385">
    <property type="entry name" value="RelE_StbE"/>
    <property type="match status" value="1"/>
</dbReference>
<name>A0A1F5ZPA0_9BACT</name>
<dbReference type="PANTHER" id="PTHR40588:SF1">
    <property type="entry name" value="MRNA INTERFERASE TOXIN YAFQ"/>
    <property type="match status" value="1"/>
</dbReference>
<dbReference type="AlphaFoldDB" id="A0A1F5ZPA0"/>
<dbReference type="GO" id="GO:0006402">
    <property type="term" value="P:mRNA catabolic process"/>
    <property type="evidence" value="ECO:0007669"/>
    <property type="project" value="TreeGrafter"/>
</dbReference>
<dbReference type="InterPro" id="IPR035093">
    <property type="entry name" value="RelE/ParE_toxin_dom_sf"/>
</dbReference>
<organism evidence="2 3">
    <name type="scientific">Candidatus Gottesmanbacteria bacterium RIFCSPHIGHO2_01_FULL_39_10</name>
    <dbReference type="NCBI Taxonomy" id="1798375"/>
    <lineage>
        <taxon>Bacteria</taxon>
        <taxon>Candidatus Gottesmaniibacteriota</taxon>
    </lineage>
</organism>
<dbReference type="Pfam" id="PF15738">
    <property type="entry name" value="YafQ_toxin"/>
    <property type="match status" value="1"/>
</dbReference>
<evidence type="ECO:0000313" key="3">
    <source>
        <dbReference type="Proteomes" id="UP000177383"/>
    </source>
</evidence>
<dbReference type="GO" id="GO:0004521">
    <property type="term" value="F:RNA endonuclease activity"/>
    <property type="evidence" value="ECO:0007669"/>
    <property type="project" value="TreeGrafter"/>
</dbReference>
<dbReference type="EMBL" id="MFJE01000022">
    <property type="protein sequence ID" value="OGG14289.1"/>
    <property type="molecule type" value="Genomic_DNA"/>
</dbReference>
<dbReference type="InterPro" id="IPR004386">
    <property type="entry name" value="Toxin_YafQ-like"/>
</dbReference>
<dbReference type="Proteomes" id="UP000177383">
    <property type="component" value="Unassembled WGS sequence"/>
</dbReference>
<reference evidence="2 3" key="1">
    <citation type="journal article" date="2016" name="Nat. Commun.">
        <title>Thousands of microbial genomes shed light on interconnected biogeochemical processes in an aquifer system.</title>
        <authorList>
            <person name="Anantharaman K."/>
            <person name="Brown C.T."/>
            <person name="Hug L.A."/>
            <person name="Sharon I."/>
            <person name="Castelle C.J."/>
            <person name="Probst A.J."/>
            <person name="Thomas B.C."/>
            <person name="Singh A."/>
            <person name="Wilkins M.J."/>
            <person name="Karaoz U."/>
            <person name="Brodie E.L."/>
            <person name="Williams K.H."/>
            <person name="Hubbard S.S."/>
            <person name="Banfield J.F."/>
        </authorList>
    </citation>
    <scope>NUCLEOTIDE SEQUENCE [LARGE SCALE GENOMIC DNA]</scope>
</reference>
<dbReference type="GO" id="GO:0006415">
    <property type="term" value="P:translational termination"/>
    <property type="evidence" value="ECO:0007669"/>
    <property type="project" value="TreeGrafter"/>
</dbReference>
<evidence type="ECO:0000256" key="1">
    <source>
        <dbReference type="ARBA" id="ARBA00022649"/>
    </source>
</evidence>
<dbReference type="PANTHER" id="PTHR40588">
    <property type="entry name" value="MRNA INTERFERASE TOXIN YAFQ"/>
    <property type="match status" value="1"/>
</dbReference>
<keyword evidence="1" id="KW-1277">Toxin-antitoxin system</keyword>
<evidence type="ECO:0008006" key="4">
    <source>
        <dbReference type="Google" id="ProtNLM"/>
    </source>
</evidence>
<accession>A0A1F5ZPA0</accession>
<dbReference type="STRING" id="1798375.A2773_06755"/>
<dbReference type="SUPFAM" id="SSF143011">
    <property type="entry name" value="RelE-like"/>
    <property type="match status" value="1"/>
</dbReference>
<proteinExistence type="predicted"/>
<sequence>MIIDFHSKFRKNFKKRVAFNPALKQKFQQRTELFRENPKNPELHDHQLTGKKRSFRAFSVTGDIRVVYRIIDQELVRFYDIGSHNQVY</sequence>
<protein>
    <recommendedName>
        <fullName evidence="4">Type II toxin-antitoxin system mRNA interferase toxin, RelE/StbE family</fullName>
    </recommendedName>
</protein>
<gene>
    <name evidence="2" type="ORF">A2773_06755</name>
</gene>
<dbReference type="Gene3D" id="3.30.2310.20">
    <property type="entry name" value="RelE-like"/>
    <property type="match status" value="1"/>
</dbReference>
<dbReference type="InterPro" id="IPR007712">
    <property type="entry name" value="RelE/ParE_toxin"/>
</dbReference>